<name>A0AAW9PY18_9CYAN</name>
<dbReference type="EMBL" id="JAZBJZ010000131">
    <property type="protein sequence ID" value="MEE3719412.1"/>
    <property type="molecule type" value="Genomic_DNA"/>
</dbReference>
<protein>
    <recommendedName>
        <fullName evidence="3">Fibronectin type-III domain-containing protein</fullName>
    </recommendedName>
</protein>
<dbReference type="RefSeq" id="WP_330485848.1">
    <property type="nucleotide sequence ID" value="NZ_JAZBJZ010000131.1"/>
</dbReference>
<reference evidence="1" key="1">
    <citation type="submission" date="2024-01" db="EMBL/GenBank/DDBJ databases">
        <title>Bank of Algae and Cyanobacteria of the Azores (BACA) strain genomes.</title>
        <authorList>
            <person name="Luz R."/>
            <person name="Cordeiro R."/>
            <person name="Fonseca A."/>
            <person name="Goncalves V."/>
        </authorList>
    </citation>
    <scope>NUCLEOTIDE SEQUENCE</scope>
    <source>
        <strain evidence="1">BACA0141</strain>
    </source>
</reference>
<evidence type="ECO:0008006" key="3">
    <source>
        <dbReference type="Google" id="ProtNLM"/>
    </source>
</evidence>
<dbReference type="Gene3D" id="2.60.40.10">
    <property type="entry name" value="Immunoglobulins"/>
    <property type="match status" value="1"/>
</dbReference>
<accession>A0AAW9PY18</accession>
<evidence type="ECO:0000313" key="1">
    <source>
        <dbReference type="EMBL" id="MEE3719412.1"/>
    </source>
</evidence>
<dbReference type="InterPro" id="IPR036116">
    <property type="entry name" value="FN3_sf"/>
</dbReference>
<dbReference type="SUPFAM" id="SSF53474">
    <property type="entry name" value="alpha/beta-Hydrolases"/>
    <property type="match status" value="1"/>
</dbReference>
<dbReference type="Gene3D" id="3.40.50.1820">
    <property type="entry name" value="alpha/beta hydrolase"/>
    <property type="match status" value="1"/>
</dbReference>
<organism evidence="1 2">
    <name type="scientific">Tumidithrix elongata BACA0141</name>
    <dbReference type="NCBI Taxonomy" id="2716417"/>
    <lineage>
        <taxon>Bacteria</taxon>
        <taxon>Bacillati</taxon>
        <taxon>Cyanobacteriota</taxon>
        <taxon>Cyanophyceae</taxon>
        <taxon>Pseudanabaenales</taxon>
        <taxon>Pseudanabaenaceae</taxon>
        <taxon>Tumidithrix</taxon>
        <taxon>Tumidithrix elongata</taxon>
    </lineage>
</organism>
<dbReference type="InterPro" id="IPR029058">
    <property type="entry name" value="AB_hydrolase_fold"/>
</dbReference>
<sequence length="391" mass="43905">MIVKQHRCGSDSGLEYANDLQWQSLALKHQFALLGTKFPTDYQTVGRYKGDPCDSWDIIDSGSGNAFFKALRHLAQKSNHPELEMIPWVLWGHSGGADWSIEMSKKYSERTIAVVAMRCGVSSLLADEIESKMLRLPILLAVGAKDGYAEECLDLPKKVFSRYRKAGALWVITSEADAGHETGDTRHLAIPYLDAILSLRLTKTSTKLRELEVNQGWLGNPTTHAIAPMGQYVGDPLEAAWLPNEETARKWQEYITPTGFWNQMRYRICSRKQLVSLLGAPHLTESCYPDKITPTRIPVAPTDVIATQVTPNETVLTWDFAPDLENGLPKFRIYRDNSLIRTLQGQEHDNDDKPEPLQVVMEFRDREATPNAIYTVSAFNTLGESVSQPAK</sequence>
<comment type="caution">
    <text evidence="1">The sequence shown here is derived from an EMBL/GenBank/DDBJ whole genome shotgun (WGS) entry which is preliminary data.</text>
</comment>
<dbReference type="SUPFAM" id="SSF49265">
    <property type="entry name" value="Fibronectin type III"/>
    <property type="match status" value="1"/>
</dbReference>
<dbReference type="InterPro" id="IPR013783">
    <property type="entry name" value="Ig-like_fold"/>
</dbReference>
<dbReference type="Proteomes" id="UP001333818">
    <property type="component" value="Unassembled WGS sequence"/>
</dbReference>
<evidence type="ECO:0000313" key="2">
    <source>
        <dbReference type="Proteomes" id="UP001333818"/>
    </source>
</evidence>
<dbReference type="AlphaFoldDB" id="A0AAW9PY18"/>
<gene>
    <name evidence="1" type="ORF">V2H45_21960</name>
</gene>
<proteinExistence type="predicted"/>
<keyword evidence="2" id="KW-1185">Reference proteome</keyword>